<organism evidence="2 3">
    <name type="scientific">Dentiscutata erythropus</name>
    <dbReference type="NCBI Taxonomy" id="1348616"/>
    <lineage>
        <taxon>Eukaryota</taxon>
        <taxon>Fungi</taxon>
        <taxon>Fungi incertae sedis</taxon>
        <taxon>Mucoromycota</taxon>
        <taxon>Glomeromycotina</taxon>
        <taxon>Glomeromycetes</taxon>
        <taxon>Diversisporales</taxon>
        <taxon>Gigasporaceae</taxon>
        <taxon>Dentiscutata</taxon>
    </lineage>
</organism>
<feature type="region of interest" description="Disordered" evidence="1">
    <location>
        <begin position="72"/>
        <end position="102"/>
    </location>
</feature>
<dbReference type="AlphaFoldDB" id="A0A9N9P7I2"/>
<reference evidence="2" key="1">
    <citation type="submission" date="2021-06" db="EMBL/GenBank/DDBJ databases">
        <authorList>
            <person name="Kallberg Y."/>
            <person name="Tangrot J."/>
            <person name="Rosling A."/>
        </authorList>
    </citation>
    <scope>NUCLEOTIDE SEQUENCE</scope>
    <source>
        <strain evidence="2">MA453B</strain>
    </source>
</reference>
<dbReference type="EMBL" id="CAJVPY010027155">
    <property type="protein sequence ID" value="CAG8790779.1"/>
    <property type="molecule type" value="Genomic_DNA"/>
</dbReference>
<comment type="caution">
    <text evidence="2">The sequence shown here is derived from an EMBL/GenBank/DDBJ whole genome shotgun (WGS) entry which is preliminary data.</text>
</comment>
<dbReference type="Proteomes" id="UP000789405">
    <property type="component" value="Unassembled WGS sequence"/>
</dbReference>
<dbReference type="OrthoDB" id="2490812at2759"/>
<evidence type="ECO:0000313" key="2">
    <source>
        <dbReference type="EMBL" id="CAG8790779.1"/>
    </source>
</evidence>
<protein>
    <submittedName>
        <fullName evidence="2">2458_t:CDS:1</fullName>
    </submittedName>
</protein>
<proteinExistence type="predicted"/>
<feature type="non-terminal residue" evidence="2">
    <location>
        <position position="1"/>
    </location>
</feature>
<sequence length="152" mass="17647">MISCAKKVEAGEYYGQQTPYQPQSTVGDMEILIKAMNEMSINYANMKVNYCETTEKIDDNAVWVEELYNIDQSSTEKRRGRPKNSQKQQIPEEAESYDHYEDDVDEIFDELEYESKELEELESFSSDCISSDEENILEIKKDTKLIEIESPA</sequence>
<evidence type="ECO:0000256" key="1">
    <source>
        <dbReference type="SAM" id="MobiDB-lite"/>
    </source>
</evidence>
<accession>A0A9N9P7I2</accession>
<feature type="compositionally biased region" description="Acidic residues" evidence="1">
    <location>
        <begin position="92"/>
        <end position="102"/>
    </location>
</feature>
<keyword evidence="3" id="KW-1185">Reference proteome</keyword>
<evidence type="ECO:0000313" key="3">
    <source>
        <dbReference type="Proteomes" id="UP000789405"/>
    </source>
</evidence>
<name>A0A9N9P7I2_9GLOM</name>
<gene>
    <name evidence="2" type="ORF">DERYTH_LOCUS21383</name>
</gene>